<dbReference type="InterPro" id="IPR035965">
    <property type="entry name" value="PAS-like_dom_sf"/>
</dbReference>
<evidence type="ECO:0000313" key="3">
    <source>
        <dbReference type="Proteomes" id="UP000789423"/>
    </source>
</evidence>
<protein>
    <recommendedName>
        <fullName evidence="1">GGDEF domain-containing protein</fullName>
    </recommendedName>
</protein>
<dbReference type="InterPro" id="IPR000160">
    <property type="entry name" value="GGDEF_dom"/>
</dbReference>
<dbReference type="Gene3D" id="3.30.450.20">
    <property type="entry name" value="PAS domain"/>
    <property type="match status" value="1"/>
</dbReference>
<comment type="caution">
    <text evidence="2">The sequence shown here is derived from an EMBL/GenBank/DDBJ whole genome shotgun (WGS) entry which is preliminary data.</text>
</comment>
<evidence type="ECO:0000259" key="1">
    <source>
        <dbReference type="PROSITE" id="PS50887"/>
    </source>
</evidence>
<accession>A0ABN7ZSM4</accession>
<evidence type="ECO:0000313" key="2">
    <source>
        <dbReference type="EMBL" id="CAG9610942.1"/>
    </source>
</evidence>
<dbReference type="Pfam" id="PF00990">
    <property type="entry name" value="GGDEF"/>
    <property type="match status" value="1"/>
</dbReference>
<dbReference type="PANTHER" id="PTHR45138">
    <property type="entry name" value="REGULATORY COMPONENTS OF SENSORY TRANSDUCTION SYSTEM"/>
    <property type="match status" value="1"/>
</dbReference>
<dbReference type="InterPro" id="IPR029787">
    <property type="entry name" value="Nucleotide_cyclase"/>
</dbReference>
<dbReference type="SUPFAM" id="SSF55785">
    <property type="entry name" value="PYP-like sensor domain (PAS domain)"/>
    <property type="match status" value="1"/>
</dbReference>
<dbReference type="InterPro" id="IPR043128">
    <property type="entry name" value="Rev_trsase/Diguanyl_cyclase"/>
</dbReference>
<dbReference type="PANTHER" id="PTHR45138:SF9">
    <property type="entry name" value="DIGUANYLATE CYCLASE DGCM-RELATED"/>
    <property type="match status" value="1"/>
</dbReference>
<dbReference type="PROSITE" id="PS50887">
    <property type="entry name" value="GGDEF"/>
    <property type="match status" value="1"/>
</dbReference>
<proteinExistence type="predicted"/>
<dbReference type="SMART" id="SM00267">
    <property type="entry name" value="GGDEF"/>
    <property type="match status" value="1"/>
</dbReference>
<dbReference type="CDD" id="cd01949">
    <property type="entry name" value="GGDEF"/>
    <property type="match status" value="1"/>
</dbReference>
<dbReference type="NCBIfam" id="TIGR00254">
    <property type="entry name" value="GGDEF"/>
    <property type="match status" value="1"/>
</dbReference>
<name>A0ABN7ZSM4_9BACI</name>
<dbReference type="InterPro" id="IPR050469">
    <property type="entry name" value="Diguanylate_Cyclase"/>
</dbReference>
<sequence length="436" mass="50673">MSESLVVNILHFLLEHTVFQNVLQDLDVNVLYIEEGHNQQHTVAALKPKCLFLAHSFKDGKILFEKVQPQIVIIYISDSSQVEFVKELFTSDISFIIVWSEQVTSQFVDLIKLGVRNIVLPPITPQSILSEVQKSVYELSLLKQVILQQELLQMIFDFQNDLLFIVEDDEIIDCNTNFLRFFGYEDLMSYHEHHITFAEHFAEENGYYIAENDTMWIDDCLTKSRKIKMYNEDEEATVFLLRIAPLPDDVTRFIVTCTDITELEEEYKEQERLATIDSLTNIYNRLKFQRLFSQGWETAIRMSQSFALILFDLDDFKKVNDTYGHDFGDLALVQLAELVTAKLQPHHVFARWGGEEFIIFLSHTTEKEAFQIAESLRFFIETKKFSGISNITASFGVAAYENGITKEILMHRADVALYEAKNKGKNQVCLYRKEKM</sequence>
<dbReference type="Gene3D" id="3.30.70.270">
    <property type="match status" value="1"/>
</dbReference>
<dbReference type="SUPFAM" id="SSF55073">
    <property type="entry name" value="Nucleotide cyclase"/>
    <property type="match status" value="1"/>
</dbReference>
<reference evidence="2 3" key="1">
    <citation type="submission" date="2021-10" db="EMBL/GenBank/DDBJ databases">
        <authorList>
            <person name="Criscuolo A."/>
        </authorList>
    </citation>
    <scope>NUCLEOTIDE SEQUENCE [LARGE SCALE GENOMIC DNA]</scope>
    <source>
        <strain evidence="3">CIP 111899</strain>
    </source>
</reference>
<dbReference type="Pfam" id="PF13426">
    <property type="entry name" value="PAS_9"/>
    <property type="match status" value="1"/>
</dbReference>
<gene>
    <name evidence="2" type="ORF">BACCIP111899_00114</name>
</gene>
<dbReference type="Proteomes" id="UP000789423">
    <property type="component" value="Unassembled WGS sequence"/>
</dbReference>
<dbReference type="EMBL" id="CAKJTI010000001">
    <property type="protein sequence ID" value="CAG9610942.1"/>
    <property type="molecule type" value="Genomic_DNA"/>
</dbReference>
<organism evidence="2 3">
    <name type="scientific">Bacillus rhizoplanae</name>
    <dbReference type="NCBI Taxonomy" id="2880966"/>
    <lineage>
        <taxon>Bacteria</taxon>
        <taxon>Bacillati</taxon>
        <taxon>Bacillota</taxon>
        <taxon>Bacilli</taxon>
        <taxon>Bacillales</taxon>
        <taxon>Bacillaceae</taxon>
        <taxon>Bacillus</taxon>
    </lineage>
</organism>
<keyword evidence="3" id="KW-1185">Reference proteome</keyword>
<feature type="domain" description="GGDEF" evidence="1">
    <location>
        <begin position="304"/>
        <end position="433"/>
    </location>
</feature>
<dbReference type="InterPro" id="IPR000014">
    <property type="entry name" value="PAS"/>
</dbReference>